<dbReference type="PROSITE" id="PS00292">
    <property type="entry name" value="CYCLINS"/>
    <property type="match status" value="1"/>
</dbReference>
<keyword evidence="9" id="KW-1185">Reference proteome</keyword>
<gene>
    <name evidence="8" type="ORF">FVE85_9226</name>
</gene>
<dbReference type="InterPro" id="IPR006671">
    <property type="entry name" value="Cyclin_N"/>
</dbReference>
<dbReference type="Pfam" id="PF00134">
    <property type="entry name" value="Cyclin_N"/>
    <property type="match status" value="1"/>
</dbReference>
<dbReference type="SMART" id="SM01332">
    <property type="entry name" value="Cyclin_C"/>
    <property type="match status" value="1"/>
</dbReference>
<feature type="compositionally biased region" description="Polar residues" evidence="5">
    <location>
        <begin position="58"/>
        <end position="73"/>
    </location>
</feature>
<dbReference type="InterPro" id="IPR048258">
    <property type="entry name" value="Cyclins_cyclin-box"/>
</dbReference>
<dbReference type="GO" id="GO:0016538">
    <property type="term" value="F:cyclin-dependent protein serine/threonine kinase regulator activity"/>
    <property type="evidence" value="ECO:0007669"/>
    <property type="project" value="InterPro"/>
</dbReference>
<dbReference type="Pfam" id="PF02984">
    <property type="entry name" value="Cyclin_C"/>
    <property type="match status" value="1"/>
</dbReference>
<evidence type="ECO:0000256" key="5">
    <source>
        <dbReference type="SAM" id="MobiDB-lite"/>
    </source>
</evidence>
<evidence type="ECO:0000259" key="6">
    <source>
        <dbReference type="SMART" id="SM00385"/>
    </source>
</evidence>
<dbReference type="InterPro" id="IPR013763">
    <property type="entry name" value="Cyclin-like_dom"/>
</dbReference>
<feature type="region of interest" description="Disordered" evidence="5">
    <location>
        <begin position="22"/>
        <end position="95"/>
    </location>
</feature>
<protein>
    <submittedName>
        <fullName evidence="8">Cyclin-B2-2</fullName>
    </submittedName>
</protein>
<dbReference type="AlphaFoldDB" id="A0A5J4YQI3"/>
<reference evidence="9" key="1">
    <citation type="journal article" date="2019" name="Nat. Commun.">
        <title>Expansion of phycobilisome linker gene families in mesophilic red algae.</title>
        <authorList>
            <person name="Lee J."/>
            <person name="Kim D."/>
            <person name="Bhattacharya D."/>
            <person name="Yoon H.S."/>
        </authorList>
    </citation>
    <scope>NUCLEOTIDE SEQUENCE [LARGE SCALE GENOMIC DNA]</scope>
    <source>
        <strain evidence="9">CCMP 1328</strain>
    </source>
</reference>
<dbReference type="SMART" id="SM00385">
    <property type="entry name" value="CYCLIN"/>
    <property type="match status" value="2"/>
</dbReference>
<dbReference type="EMBL" id="VRMN01000008">
    <property type="protein sequence ID" value="KAA8492954.1"/>
    <property type="molecule type" value="Genomic_DNA"/>
</dbReference>
<dbReference type="PIRSF" id="PIRSF001771">
    <property type="entry name" value="Cyclin_A_B_D_E"/>
    <property type="match status" value="1"/>
</dbReference>
<dbReference type="InterPro" id="IPR036915">
    <property type="entry name" value="Cyclin-like_sf"/>
</dbReference>
<dbReference type="CDD" id="cd20507">
    <property type="entry name" value="CYCLIN_CCNB1-like_rpt1"/>
    <property type="match status" value="1"/>
</dbReference>
<dbReference type="Proteomes" id="UP000324585">
    <property type="component" value="Unassembled WGS sequence"/>
</dbReference>
<evidence type="ECO:0000313" key="9">
    <source>
        <dbReference type="Proteomes" id="UP000324585"/>
    </source>
</evidence>
<name>A0A5J4YQI3_PORPP</name>
<evidence type="ECO:0000256" key="2">
    <source>
        <dbReference type="ARBA" id="ARBA00023127"/>
    </source>
</evidence>
<dbReference type="InterPro" id="IPR039361">
    <property type="entry name" value="Cyclin"/>
</dbReference>
<evidence type="ECO:0000313" key="8">
    <source>
        <dbReference type="EMBL" id="KAA8492954.1"/>
    </source>
</evidence>
<evidence type="ECO:0000256" key="3">
    <source>
        <dbReference type="ARBA" id="ARBA00023306"/>
    </source>
</evidence>
<dbReference type="FunFam" id="1.10.472.10:FF:000001">
    <property type="entry name" value="G2/mitotic-specific cyclin"/>
    <property type="match status" value="1"/>
</dbReference>
<dbReference type="OMA" id="YYEMCHY"/>
<dbReference type="InterPro" id="IPR046965">
    <property type="entry name" value="Cyclin_A/B-like"/>
</dbReference>
<comment type="similarity">
    <text evidence="4">Belongs to the cyclin family.</text>
</comment>
<keyword evidence="1" id="KW-0132">Cell division</keyword>
<feature type="compositionally biased region" description="Polar residues" evidence="5">
    <location>
        <begin position="82"/>
        <end position="91"/>
    </location>
</feature>
<organism evidence="8 9">
    <name type="scientific">Porphyridium purpureum</name>
    <name type="common">Red alga</name>
    <name type="synonym">Porphyridium cruentum</name>
    <dbReference type="NCBI Taxonomy" id="35688"/>
    <lineage>
        <taxon>Eukaryota</taxon>
        <taxon>Rhodophyta</taxon>
        <taxon>Bangiophyceae</taxon>
        <taxon>Porphyridiales</taxon>
        <taxon>Porphyridiaceae</taxon>
        <taxon>Porphyridium</taxon>
    </lineage>
</organism>
<accession>A0A5J4YQI3</accession>
<feature type="domain" description="Cyclin-like" evidence="6">
    <location>
        <begin position="291"/>
        <end position="374"/>
    </location>
</feature>
<evidence type="ECO:0000256" key="4">
    <source>
        <dbReference type="RuleBase" id="RU000383"/>
    </source>
</evidence>
<feature type="compositionally biased region" description="Basic and acidic residues" evidence="5">
    <location>
        <begin position="22"/>
        <end position="34"/>
    </location>
</feature>
<sequence>MEAYGARSNQYPTRLRAAMDAMRSKQVGEADRTAAHGMKKGAESAQFGAAPKRVLGDITNNRSHGSQQATQHQGQDKGTGAGHSSKTTATGRPQGFALQGGAAAKENGDLVRLSSVVSTGTNFSIPSSALDVFENVTPVHDIDAADAHDPLLCAEYVKEIYANWRRKECRFMPPAHYMDRQEDITKNMRGILIDWLVDVHHRFRMMAETLYLTINVIDRFLSKKVVMRNKLQLVGITSMLIASKYQEIYPPEVQDFVYIADNAYSSTEVLRMEALILNVLSFDVTVPSALCFLSRFLKAGGADRRVDCIAHYCLELGMLDYEMVRFTPSVMAASAVYLSKYYAGGDRQVWSPTLEYYTEYKQADIQECVNEMRRALRADQQGTNPKLTAVNRKYSLTKYLEVAKSLRSPMR</sequence>
<dbReference type="SUPFAM" id="SSF47954">
    <property type="entry name" value="Cyclin-like"/>
    <property type="match status" value="2"/>
</dbReference>
<dbReference type="OrthoDB" id="5590282at2759"/>
<comment type="caution">
    <text evidence="8">The sequence shown here is derived from an EMBL/GenBank/DDBJ whole genome shotgun (WGS) entry which is preliminary data.</text>
</comment>
<dbReference type="GO" id="GO:0051301">
    <property type="term" value="P:cell division"/>
    <property type="evidence" value="ECO:0007669"/>
    <property type="project" value="UniProtKB-KW"/>
</dbReference>
<dbReference type="PANTHER" id="PTHR10177">
    <property type="entry name" value="CYCLINS"/>
    <property type="match status" value="1"/>
</dbReference>
<dbReference type="InterPro" id="IPR004367">
    <property type="entry name" value="Cyclin_C-dom"/>
</dbReference>
<feature type="domain" description="Cyclin C-terminal" evidence="7">
    <location>
        <begin position="287"/>
        <end position="408"/>
    </location>
</feature>
<proteinExistence type="inferred from homology"/>
<keyword evidence="3" id="KW-0131">Cell cycle</keyword>
<evidence type="ECO:0000259" key="7">
    <source>
        <dbReference type="SMART" id="SM01332"/>
    </source>
</evidence>
<dbReference type="GO" id="GO:0044772">
    <property type="term" value="P:mitotic cell cycle phase transition"/>
    <property type="evidence" value="ECO:0007669"/>
    <property type="project" value="InterPro"/>
</dbReference>
<evidence type="ECO:0000256" key="1">
    <source>
        <dbReference type="ARBA" id="ARBA00022618"/>
    </source>
</evidence>
<feature type="domain" description="Cyclin-like" evidence="6">
    <location>
        <begin position="194"/>
        <end position="278"/>
    </location>
</feature>
<dbReference type="Gene3D" id="1.10.472.10">
    <property type="entry name" value="Cyclin-like"/>
    <property type="match status" value="2"/>
</dbReference>
<keyword evidence="2 4" id="KW-0195">Cyclin</keyword>